<dbReference type="EMBL" id="JACJIA010000003">
    <property type="protein sequence ID" value="MBA8951420.1"/>
    <property type="molecule type" value="Genomic_DNA"/>
</dbReference>
<dbReference type="RefSeq" id="WP_182843744.1">
    <property type="nucleotide sequence ID" value="NZ_BAAALP010000004.1"/>
</dbReference>
<organism evidence="1 2">
    <name type="scientific">Actinomadura namibiensis</name>
    <dbReference type="NCBI Taxonomy" id="182080"/>
    <lineage>
        <taxon>Bacteria</taxon>
        <taxon>Bacillati</taxon>
        <taxon>Actinomycetota</taxon>
        <taxon>Actinomycetes</taxon>
        <taxon>Streptosporangiales</taxon>
        <taxon>Thermomonosporaceae</taxon>
        <taxon>Actinomadura</taxon>
    </lineage>
</organism>
<sequence length="98" mass="10199">MTFPCGECPEWWDEAAEACHLAALARCLKGTGAPLVVQLLTPAAVAPHLVVTYVNGRAQNATQVSVFGGWFVCSLGLVPVVNAARAARVLVEALAGPK</sequence>
<comment type="caution">
    <text evidence="1">The sequence shown here is derived from an EMBL/GenBank/DDBJ whole genome shotgun (WGS) entry which is preliminary data.</text>
</comment>
<accession>A0A7W3LNS5</accession>
<name>A0A7W3LNS5_ACTNM</name>
<dbReference type="AlphaFoldDB" id="A0A7W3LNS5"/>
<evidence type="ECO:0000313" key="1">
    <source>
        <dbReference type="EMBL" id="MBA8951420.1"/>
    </source>
</evidence>
<proteinExistence type="predicted"/>
<dbReference type="Proteomes" id="UP000572680">
    <property type="component" value="Unassembled WGS sequence"/>
</dbReference>
<evidence type="ECO:0000313" key="2">
    <source>
        <dbReference type="Proteomes" id="UP000572680"/>
    </source>
</evidence>
<keyword evidence="2" id="KW-1185">Reference proteome</keyword>
<reference evidence="1 2" key="1">
    <citation type="submission" date="2020-08" db="EMBL/GenBank/DDBJ databases">
        <title>Genomic Encyclopedia of Type Strains, Phase IV (KMG-IV): sequencing the most valuable type-strain genomes for metagenomic binning, comparative biology and taxonomic classification.</title>
        <authorList>
            <person name="Goeker M."/>
        </authorList>
    </citation>
    <scope>NUCLEOTIDE SEQUENCE [LARGE SCALE GENOMIC DNA]</scope>
    <source>
        <strain evidence="1 2">DSM 44197</strain>
    </source>
</reference>
<protein>
    <submittedName>
        <fullName evidence="1">Coproporphyrinogen III oxidase</fullName>
    </submittedName>
</protein>
<gene>
    <name evidence="1" type="ORF">HNR61_003051</name>
</gene>